<evidence type="ECO:0000313" key="2">
    <source>
        <dbReference type="EMBL" id="TVT36344.1"/>
    </source>
</evidence>
<gene>
    <name evidence="2" type="ORF">FNH05_25740</name>
</gene>
<dbReference type="OrthoDB" id="3679620at2"/>
<evidence type="ECO:0008006" key="4">
    <source>
        <dbReference type="Google" id="ProtNLM"/>
    </source>
</evidence>
<name>A0A558BIK4_9PSEU</name>
<proteinExistence type="predicted"/>
<dbReference type="RefSeq" id="WP_144591291.1">
    <property type="nucleotide sequence ID" value="NZ_VJWX01000319.1"/>
</dbReference>
<dbReference type="AlphaFoldDB" id="A0A558BIK4"/>
<dbReference type="EMBL" id="VJWX01000319">
    <property type="protein sequence ID" value="TVT36344.1"/>
    <property type="molecule type" value="Genomic_DNA"/>
</dbReference>
<protein>
    <recommendedName>
        <fullName evidence="4">Sensor domain-containing protein</fullName>
    </recommendedName>
</protein>
<feature type="signal peptide" evidence="1">
    <location>
        <begin position="1"/>
        <end position="24"/>
    </location>
</feature>
<reference evidence="2 3" key="1">
    <citation type="submission" date="2019-07" db="EMBL/GenBank/DDBJ databases">
        <authorList>
            <person name="Duangmal K."/>
            <person name="Teo W.F.A."/>
        </authorList>
    </citation>
    <scope>NUCLEOTIDE SEQUENCE [LARGE SCALE GENOMIC DNA]</scope>
    <source>
        <strain evidence="2 3">TBRC 6029</strain>
    </source>
</reference>
<keyword evidence="1" id="KW-0732">Signal</keyword>
<feature type="chain" id="PRO_5021719915" description="Sensor domain-containing protein" evidence="1">
    <location>
        <begin position="25"/>
        <end position="254"/>
    </location>
</feature>
<comment type="caution">
    <text evidence="2">The sequence shown here is derived from an EMBL/GenBank/DDBJ whole genome shotgun (WGS) entry which is preliminary data.</text>
</comment>
<keyword evidence="3" id="KW-1185">Reference proteome</keyword>
<dbReference type="PROSITE" id="PS51257">
    <property type="entry name" value="PROKAR_LIPOPROTEIN"/>
    <property type="match status" value="1"/>
</dbReference>
<organism evidence="2 3">
    <name type="scientific">Amycolatopsis rhizosphaerae</name>
    <dbReference type="NCBI Taxonomy" id="2053003"/>
    <lineage>
        <taxon>Bacteria</taxon>
        <taxon>Bacillati</taxon>
        <taxon>Actinomycetota</taxon>
        <taxon>Actinomycetes</taxon>
        <taxon>Pseudonocardiales</taxon>
        <taxon>Pseudonocardiaceae</taxon>
        <taxon>Amycolatopsis</taxon>
    </lineage>
</organism>
<reference evidence="2 3" key="2">
    <citation type="submission" date="2019-08" db="EMBL/GenBank/DDBJ databases">
        <title>Amycolatopsis acidicola sp. nov., isolated from peat swamp forest soil.</title>
        <authorList>
            <person name="Srisuk N."/>
        </authorList>
    </citation>
    <scope>NUCLEOTIDE SEQUENCE [LARGE SCALE GENOMIC DNA]</scope>
    <source>
        <strain evidence="2 3">TBRC 6029</strain>
    </source>
</reference>
<dbReference type="Proteomes" id="UP000320011">
    <property type="component" value="Unassembled WGS sequence"/>
</dbReference>
<sequence>MVLLSRGVAAVCAALLLTSCGAVAAGHAETDRQSVTLAHAISYPRQADAAGFARAALATPLGRSGNFSVLEAKDLDHKGSRAMARLVWRIHRDASEGGWTRVEAFDACYRVEFTDDEVSYGPTRITCPDNAVAITPPPLPRRDIPPEFVPALETTLAKLPRTPTEADVRAALATGLPTPPVDPETHLAAIPPEISVQVNGSDVGVALFARIGVEEKDCTMGRRVGGVVTVWGLSWRDLGPREKPCTPQAALAGP</sequence>
<accession>A0A558BIK4</accession>
<evidence type="ECO:0000313" key="3">
    <source>
        <dbReference type="Proteomes" id="UP000320011"/>
    </source>
</evidence>
<evidence type="ECO:0000256" key="1">
    <source>
        <dbReference type="SAM" id="SignalP"/>
    </source>
</evidence>